<dbReference type="GO" id="GO:0005829">
    <property type="term" value="C:cytosol"/>
    <property type="evidence" value="ECO:0007669"/>
    <property type="project" value="TreeGrafter"/>
</dbReference>
<feature type="domain" description="Carbamoyl phosphate synthase ATP-binding" evidence="4">
    <location>
        <begin position="24"/>
        <end position="31"/>
    </location>
</feature>
<dbReference type="SUPFAM" id="SSF56059">
    <property type="entry name" value="Glutathione synthetase ATP-binding domain-like"/>
    <property type="match status" value="1"/>
</dbReference>
<gene>
    <name evidence="5" type="ORF">PXEA_LOCUS36835</name>
</gene>
<dbReference type="OrthoDB" id="434at2759"/>
<dbReference type="InterPro" id="IPR005479">
    <property type="entry name" value="CPAse_ATP-bd"/>
</dbReference>
<dbReference type="GO" id="GO:0006228">
    <property type="term" value="P:UTP biosynthetic process"/>
    <property type="evidence" value="ECO:0007669"/>
    <property type="project" value="TreeGrafter"/>
</dbReference>
<reference evidence="5" key="1">
    <citation type="submission" date="2018-11" db="EMBL/GenBank/DDBJ databases">
        <authorList>
            <consortium name="Pathogen Informatics"/>
        </authorList>
    </citation>
    <scope>NUCLEOTIDE SEQUENCE</scope>
</reference>
<evidence type="ECO:0000259" key="4">
    <source>
        <dbReference type="PROSITE" id="PS00867"/>
    </source>
</evidence>
<organism evidence="5 6">
    <name type="scientific">Protopolystoma xenopodis</name>
    <dbReference type="NCBI Taxonomy" id="117903"/>
    <lineage>
        <taxon>Eukaryota</taxon>
        <taxon>Metazoa</taxon>
        <taxon>Spiralia</taxon>
        <taxon>Lophotrochozoa</taxon>
        <taxon>Platyhelminthes</taxon>
        <taxon>Monogenea</taxon>
        <taxon>Polyopisthocotylea</taxon>
        <taxon>Polystomatidea</taxon>
        <taxon>Polystomatidae</taxon>
        <taxon>Protopolystoma</taxon>
    </lineage>
</organism>
<name>A0A448XRW5_9PLAT</name>
<dbReference type="EMBL" id="CAAALY010281039">
    <property type="protein sequence ID" value="VEL43395.1"/>
    <property type="molecule type" value="Genomic_DNA"/>
</dbReference>
<dbReference type="GO" id="GO:0004070">
    <property type="term" value="F:aspartate carbamoyltransferase activity"/>
    <property type="evidence" value="ECO:0007669"/>
    <property type="project" value="TreeGrafter"/>
</dbReference>
<dbReference type="Proteomes" id="UP000784294">
    <property type="component" value="Unassembled WGS sequence"/>
</dbReference>
<keyword evidence="1" id="KW-0436">Ligase</keyword>
<dbReference type="PROSITE" id="PS00867">
    <property type="entry name" value="CPSASE_2"/>
    <property type="match status" value="1"/>
</dbReference>
<protein>
    <recommendedName>
        <fullName evidence="4">Carbamoyl phosphate synthase ATP-binding domain-containing protein</fullName>
    </recommendedName>
</protein>
<evidence type="ECO:0000256" key="3">
    <source>
        <dbReference type="ARBA" id="ARBA00022840"/>
    </source>
</evidence>
<keyword evidence="6" id="KW-1185">Reference proteome</keyword>
<dbReference type="GO" id="GO:0004151">
    <property type="term" value="F:dihydroorotase activity"/>
    <property type="evidence" value="ECO:0007669"/>
    <property type="project" value="TreeGrafter"/>
</dbReference>
<dbReference type="GO" id="GO:0004088">
    <property type="term" value="F:carbamoyl-phosphate synthase (glutamine-hydrolyzing) activity"/>
    <property type="evidence" value="ECO:0007669"/>
    <property type="project" value="TreeGrafter"/>
</dbReference>
<evidence type="ECO:0000256" key="2">
    <source>
        <dbReference type="ARBA" id="ARBA00022741"/>
    </source>
</evidence>
<keyword evidence="2" id="KW-0547">Nucleotide-binding</keyword>
<dbReference type="GO" id="GO:0019240">
    <property type="term" value="P:citrulline biosynthetic process"/>
    <property type="evidence" value="ECO:0007669"/>
    <property type="project" value="TreeGrafter"/>
</dbReference>
<dbReference type="GO" id="GO:0005524">
    <property type="term" value="F:ATP binding"/>
    <property type="evidence" value="ECO:0007669"/>
    <property type="project" value="UniProtKB-KW"/>
</dbReference>
<evidence type="ECO:0000256" key="1">
    <source>
        <dbReference type="ARBA" id="ARBA00022598"/>
    </source>
</evidence>
<dbReference type="PANTHER" id="PTHR11405">
    <property type="entry name" value="CARBAMOYLTRANSFERASE FAMILY MEMBER"/>
    <property type="match status" value="1"/>
</dbReference>
<dbReference type="AlphaFoldDB" id="A0A448XRW5"/>
<dbReference type="Gene3D" id="3.30.470.20">
    <property type="entry name" value="ATP-grasp fold, B domain"/>
    <property type="match status" value="1"/>
</dbReference>
<dbReference type="PANTHER" id="PTHR11405:SF5">
    <property type="entry name" value="CAD PROTEIN"/>
    <property type="match status" value="1"/>
</dbReference>
<sequence>MITGLVVSGPFNLQLIAKDNQLRVIEINLRVSRSFPFVSKTLDFDFIASATRSIVACTASRPQTGRQVENSSEIMVGLVESASGRVGVKVIGIFYRTF</sequence>
<evidence type="ECO:0000313" key="5">
    <source>
        <dbReference type="EMBL" id="VEL43395.1"/>
    </source>
</evidence>
<evidence type="ECO:0000313" key="6">
    <source>
        <dbReference type="Proteomes" id="UP000784294"/>
    </source>
</evidence>
<keyword evidence="3" id="KW-0067">ATP-binding</keyword>
<dbReference type="GO" id="GO:0006207">
    <property type="term" value="P:'de novo' pyrimidine nucleobase biosynthetic process"/>
    <property type="evidence" value="ECO:0007669"/>
    <property type="project" value="TreeGrafter"/>
</dbReference>
<proteinExistence type="predicted"/>
<comment type="caution">
    <text evidence="5">The sequence shown here is derived from an EMBL/GenBank/DDBJ whole genome shotgun (WGS) entry which is preliminary data.</text>
</comment>
<dbReference type="GO" id="GO:0006541">
    <property type="term" value="P:glutamine metabolic process"/>
    <property type="evidence" value="ECO:0007669"/>
    <property type="project" value="TreeGrafter"/>
</dbReference>
<accession>A0A448XRW5</accession>